<dbReference type="InterPro" id="IPR036291">
    <property type="entry name" value="NAD(P)-bd_dom_sf"/>
</dbReference>
<gene>
    <name evidence="4" type="ORF">K505DRAFT_271023</name>
</gene>
<proteinExistence type="inferred from homology"/>
<dbReference type="FunFam" id="3.40.50.720:FF:000084">
    <property type="entry name" value="Short-chain dehydrogenase reductase"/>
    <property type="match status" value="1"/>
</dbReference>
<dbReference type="PANTHER" id="PTHR24321">
    <property type="entry name" value="DEHYDROGENASES, SHORT CHAIN"/>
    <property type="match status" value="1"/>
</dbReference>
<dbReference type="OrthoDB" id="5840532at2759"/>
<protein>
    <submittedName>
        <fullName evidence="4">NAD(P)-binding protein</fullName>
    </submittedName>
</protein>
<dbReference type="PRINTS" id="PR00080">
    <property type="entry name" value="SDRFAMILY"/>
</dbReference>
<accession>A0A6A6XJE0</accession>
<dbReference type="InterPro" id="IPR002347">
    <property type="entry name" value="SDR_fam"/>
</dbReference>
<dbReference type="PROSITE" id="PS00061">
    <property type="entry name" value="ADH_SHORT"/>
    <property type="match status" value="1"/>
</dbReference>
<reference evidence="4" key="1">
    <citation type="journal article" date="2020" name="Stud. Mycol.">
        <title>101 Dothideomycetes genomes: a test case for predicting lifestyles and emergence of pathogens.</title>
        <authorList>
            <person name="Haridas S."/>
            <person name="Albert R."/>
            <person name="Binder M."/>
            <person name="Bloem J."/>
            <person name="Labutti K."/>
            <person name="Salamov A."/>
            <person name="Andreopoulos B."/>
            <person name="Baker S."/>
            <person name="Barry K."/>
            <person name="Bills G."/>
            <person name="Bluhm B."/>
            <person name="Cannon C."/>
            <person name="Castanera R."/>
            <person name="Culley D."/>
            <person name="Daum C."/>
            <person name="Ezra D."/>
            <person name="Gonzalez J."/>
            <person name="Henrissat B."/>
            <person name="Kuo A."/>
            <person name="Liang C."/>
            <person name="Lipzen A."/>
            <person name="Lutzoni F."/>
            <person name="Magnuson J."/>
            <person name="Mondo S."/>
            <person name="Nolan M."/>
            <person name="Ohm R."/>
            <person name="Pangilinan J."/>
            <person name="Park H.-J."/>
            <person name="Ramirez L."/>
            <person name="Alfaro M."/>
            <person name="Sun H."/>
            <person name="Tritt A."/>
            <person name="Yoshinaga Y."/>
            <person name="Zwiers L.-H."/>
            <person name="Turgeon B."/>
            <person name="Goodwin S."/>
            <person name="Spatafora J."/>
            <person name="Crous P."/>
            <person name="Grigoriev I."/>
        </authorList>
    </citation>
    <scope>NUCLEOTIDE SEQUENCE</scope>
    <source>
        <strain evidence="4">CBS 109.77</strain>
    </source>
</reference>
<dbReference type="PANTHER" id="PTHR24321:SF12">
    <property type="entry name" value="SHORT-CHAIN DEHYDROGENASE_REDUCTASE FAMILY, PUTATIVE (AFU_ORTHOLOGUE AFUA_5G14340)-RELATED"/>
    <property type="match status" value="1"/>
</dbReference>
<dbReference type="PRINTS" id="PR00081">
    <property type="entry name" value="GDHRDH"/>
</dbReference>
<evidence type="ECO:0000256" key="1">
    <source>
        <dbReference type="ARBA" id="ARBA00006484"/>
    </source>
</evidence>
<keyword evidence="5" id="KW-1185">Reference proteome</keyword>
<dbReference type="Pfam" id="PF13561">
    <property type="entry name" value="adh_short_C2"/>
    <property type="match status" value="1"/>
</dbReference>
<comment type="similarity">
    <text evidence="1">Belongs to the short-chain dehydrogenases/reductases (SDR) family.</text>
</comment>
<evidence type="ECO:0000256" key="2">
    <source>
        <dbReference type="ARBA" id="ARBA00022857"/>
    </source>
</evidence>
<organism evidence="4 5">
    <name type="scientific">Melanomma pulvis-pyrius CBS 109.77</name>
    <dbReference type="NCBI Taxonomy" id="1314802"/>
    <lineage>
        <taxon>Eukaryota</taxon>
        <taxon>Fungi</taxon>
        <taxon>Dikarya</taxon>
        <taxon>Ascomycota</taxon>
        <taxon>Pezizomycotina</taxon>
        <taxon>Dothideomycetes</taxon>
        <taxon>Pleosporomycetidae</taxon>
        <taxon>Pleosporales</taxon>
        <taxon>Melanommataceae</taxon>
        <taxon>Melanomma</taxon>
    </lineage>
</organism>
<name>A0A6A6XJE0_9PLEO</name>
<keyword evidence="2" id="KW-0521">NADP</keyword>
<dbReference type="CDD" id="cd05233">
    <property type="entry name" value="SDR_c"/>
    <property type="match status" value="1"/>
</dbReference>
<evidence type="ECO:0000313" key="5">
    <source>
        <dbReference type="Proteomes" id="UP000799757"/>
    </source>
</evidence>
<sequence length="276" mass="29245">MASRKTEGVALVTGASSGIGKDSAFSFAESGALRVVFADRNEAGAHEAAEASKQFATNPNYSAVAVHVEITDVESVEKMIDVALQEHGKIDYFVHSAGIGSESFSLISNASLEEFDRVLDVNLKGTLICNRAILKVMETQEPRTYKGRNGSRDIGRGSIVNVGSMNSLGPLPGRIPYTASKHGVNAVTRTAALETGRIGIRVNMVCPSWVESAMTQAERARNPQLDGLVKKMAPAGRMAALDEVADTVVFLCSPAASYITGQAVCIDNGLSLTVRL</sequence>
<dbReference type="AlphaFoldDB" id="A0A6A6XJE0"/>
<dbReference type="InterPro" id="IPR020904">
    <property type="entry name" value="Sc_DH/Rdtase_CS"/>
</dbReference>
<dbReference type="Proteomes" id="UP000799757">
    <property type="component" value="Unassembled WGS sequence"/>
</dbReference>
<evidence type="ECO:0000313" key="4">
    <source>
        <dbReference type="EMBL" id="KAF2796646.1"/>
    </source>
</evidence>
<dbReference type="Gene3D" id="3.40.50.720">
    <property type="entry name" value="NAD(P)-binding Rossmann-like Domain"/>
    <property type="match status" value="1"/>
</dbReference>
<dbReference type="GO" id="GO:0016491">
    <property type="term" value="F:oxidoreductase activity"/>
    <property type="evidence" value="ECO:0007669"/>
    <property type="project" value="UniProtKB-KW"/>
</dbReference>
<dbReference type="EMBL" id="MU001826">
    <property type="protein sequence ID" value="KAF2796646.1"/>
    <property type="molecule type" value="Genomic_DNA"/>
</dbReference>
<dbReference type="SUPFAM" id="SSF51735">
    <property type="entry name" value="NAD(P)-binding Rossmann-fold domains"/>
    <property type="match status" value="1"/>
</dbReference>
<evidence type="ECO:0000256" key="3">
    <source>
        <dbReference type="ARBA" id="ARBA00023002"/>
    </source>
</evidence>
<keyword evidence="3" id="KW-0560">Oxidoreductase</keyword>